<dbReference type="SUPFAM" id="SSF51556">
    <property type="entry name" value="Metallo-dependent hydrolases"/>
    <property type="match status" value="1"/>
</dbReference>
<dbReference type="STRING" id="595528.A0A0D2UAI6"/>
<dbReference type="InterPro" id="IPR011059">
    <property type="entry name" value="Metal-dep_hydrolase_composite"/>
</dbReference>
<dbReference type="InParanoid" id="A0A0D2UAI6"/>
<dbReference type="AlphaFoldDB" id="A0A0D2UAI6"/>
<feature type="region of interest" description="Disordered" evidence="1">
    <location>
        <begin position="37"/>
        <end position="59"/>
    </location>
</feature>
<keyword evidence="4" id="KW-1185">Reference proteome</keyword>
<evidence type="ECO:0000256" key="1">
    <source>
        <dbReference type="SAM" id="MobiDB-lite"/>
    </source>
</evidence>
<dbReference type="RefSeq" id="XP_004363916.2">
    <property type="nucleotide sequence ID" value="XM_004363859.2"/>
</dbReference>
<dbReference type="PhylomeDB" id="A0A0D2UAI6"/>
<reference evidence="4" key="1">
    <citation type="submission" date="2011-02" db="EMBL/GenBank/DDBJ databases">
        <title>The Genome Sequence of Capsaspora owczarzaki ATCC 30864.</title>
        <authorList>
            <person name="Russ C."/>
            <person name="Cuomo C."/>
            <person name="Burger G."/>
            <person name="Gray M.W."/>
            <person name="Holland P.W.H."/>
            <person name="King N."/>
            <person name="Lang F.B.F."/>
            <person name="Roger A.J."/>
            <person name="Ruiz-Trillo I."/>
            <person name="Young S.K."/>
            <person name="Zeng Q."/>
            <person name="Gargeya S."/>
            <person name="Alvarado L."/>
            <person name="Berlin A."/>
            <person name="Chapman S.B."/>
            <person name="Chen Z."/>
            <person name="Freedman E."/>
            <person name="Gellesch M."/>
            <person name="Goldberg J."/>
            <person name="Griggs A."/>
            <person name="Gujja S."/>
            <person name="Heilman E."/>
            <person name="Heiman D."/>
            <person name="Howarth C."/>
            <person name="Mehta T."/>
            <person name="Neiman D."/>
            <person name="Pearson M."/>
            <person name="Roberts A."/>
            <person name="Saif S."/>
            <person name="Shea T."/>
            <person name="Shenoy N."/>
            <person name="Sisk P."/>
            <person name="Stolte C."/>
            <person name="Sykes S."/>
            <person name="White J."/>
            <person name="Yandava C."/>
            <person name="Haas B."/>
            <person name="Nusbaum C."/>
            <person name="Birren B."/>
        </authorList>
    </citation>
    <scope>NUCLEOTIDE SEQUENCE</scope>
    <source>
        <strain evidence="4">ATCC 30864</strain>
    </source>
</reference>
<dbReference type="Gene3D" id="3.20.20.140">
    <property type="entry name" value="Metal-dependent hydrolases"/>
    <property type="match status" value="1"/>
</dbReference>
<dbReference type="SUPFAM" id="SSF51338">
    <property type="entry name" value="Composite domain of metallo-dependent hydrolases"/>
    <property type="match status" value="1"/>
</dbReference>
<dbReference type="Pfam" id="PF07969">
    <property type="entry name" value="Amidohydro_3"/>
    <property type="match status" value="1"/>
</dbReference>
<dbReference type="GO" id="GO:0016810">
    <property type="term" value="F:hydrolase activity, acting on carbon-nitrogen (but not peptide) bonds"/>
    <property type="evidence" value="ECO:0007669"/>
    <property type="project" value="InterPro"/>
</dbReference>
<dbReference type="PANTHER" id="PTHR22642">
    <property type="entry name" value="IMIDAZOLONEPROPIONASE"/>
    <property type="match status" value="1"/>
</dbReference>
<dbReference type="Gene3D" id="2.30.40.10">
    <property type="entry name" value="Urease, subunit C, domain 1"/>
    <property type="match status" value="1"/>
</dbReference>
<dbReference type="InterPro" id="IPR032466">
    <property type="entry name" value="Metal_Hydrolase"/>
</dbReference>
<dbReference type="Gene3D" id="3.10.310.70">
    <property type="match status" value="1"/>
</dbReference>
<dbReference type="PANTHER" id="PTHR22642:SF2">
    <property type="entry name" value="PROTEIN LONG AFTER FAR-RED 3"/>
    <property type="match status" value="1"/>
</dbReference>
<dbReference type="Proteomes" id="UP000008743">
    <property type="component" value="Unassembled WGS sequence"/>
</dbReference>
<dbReference type="InterPro" id="IPR013108">
    <property type="entry name" value="Amidohydro_3"/>
</dbReference>
<gene>
    <name evidence="3" type="ORF">CAOG_003077</name>
</gene>
<accession>A0A0D2UAI6</accession>
<dbReference type="eggNOG" id="ENOG502QSHE">
    <property type="taxonomic scope" value="Eukaryota"/>
</dbReference>
<dbReference type="InterPro" id="IPR033932">
    <property type="entry name" value="YtcJ-like"/>
</dbReference>
<evidence type="ECO:0000313" key="4">
    <source>
        <dbReference type="Proteomes" id="UP000008743"/>
    </source>
</evidence>
<sequence length="616" mass="65586">MTTSARVKIVNARIWTPIGVQSWLTFDQATGTILSIGSGSSSSSSSSESDDGATTATTAAEPDNAVRVIDLGGRIVLPGLQDAHIHLMHIGHEMAKLQLRGTNSIASLQEKLRQYHATKAASMNEADRATQWLVGVGWDQDTLGLPSGVYPSRHDLDAAVPANVPVVLFRACYHICVASTEALRLAGLLGSNPVTVPAGGTADRDESGEFTGILRENAVVLIYPFVQDNIPRILQKRYLEAGLQSCLRNGLTAVQTNDACAWDLYQELQSEGKMPIRVFLTLMHDELVSPPTQFQSVVPAPKQQEGLLSCDRVKLFSDGSLGAETAALRAPYANSSSKGLLILTDAEMNAKVQLAHDRGFRLEIHAIGDAGAEQAIRAFELAGATGPVHRPILTHCQILGSDLIDRMSQLGVVADVQPPFVGTDCAWVAKRLGDGSDGSAAPGVAEHLQDRLRSSYAWKTLLTRGIHVAGGSDAPIETCSPFVGLHSAIFRQPHGAPRETPAWMPSECLTFAEAMHLYTDGAAYAACRETTLGTLAAGFAADFVVLEYNDVTDPVGRGLATPWADPHQLLNVHAAQVWVNGQLRLDVAQAASAHPPVGGAAEWTAGVASCVCHRAF</sequence>
<protein>
    <submittedName>
        <fullName evidence="3">Metal-dependent hydrolase</fullName>
    </submittedName>
</protein>
<dbReference type="CDD" id="cd01300">
    <property type="entry name" value="YtcJ_like"/>
    <property type="match status" value="1"/>
</dbReference>
<name>A0A0D2UAI6_CAPO3</name>
<organism evidence="3 4">
    <name type="scientific">Capsaspora owczarzaki (strain ATCC 30864)</name>
    <dbReference type="NCBI Taxonomy" id="595528"/>
    <lineage>
        <taxon>Eukaryota</taxon>
        <taxon>Filasterea</taxon>
        <taxon>Capsaspora</taxon>
    </lineage>
</organism>
<proteinExistence type="predicted"/>
<dbReference type="EMBL" id="KE346363">
    <property type="protein sequence ID" value="KJE92046.1"/>
    <property type="molecule type" value="Genomic_DNA"/>
</dbReference>
<keyword evidence="3" id="KW-0378">Hydrolase</keyword>
<feature type="domain" description="Amidohydrolase 3" evidence="2">
    <location>
        <begin position="67"/>
        <end position="582"/>
    </location>
</feature>
<dbReference type="OrthoDB" id="3501663at2759"/>
<evidence type="ECO:0000259" key="2">
    <source>
        <dbReference type="Pfam" id="PF07969"/>
    </source>
</evidence>
<evidence type="ECO:0000313" key="3">
    <source>
        <dbReference type="EMBL" id="KJE92046.1"/>
    </source>
</evidence>